<evidence type="ECO:0000313" key="5">
    <source>
        <dbReference type="EMBL" id="KAF2716674.1"/>
    </source>
</evidence>
<feature type="domain" description="CENP-V/GFA" evidence="4">
    <location>
        <begin position="6"/>
        <end position="124"/>
    </location>
</feature>
<evidence type="ECO:0000313" key="6">
    <source>
        <dbReference type="Proteomes" id="UP000799441"/>
    </source>
</evidence>
<keyword evidence="2" id="KW-0479">Metal-binding</keyword>
<dbReference type="PANTHER" id="PTHR28620">
    <property type="entry name" value="CENTROMERE PROTEIN V"/>
    <property type="match status" value="1"/>
</dbReference>
<evidence type="ECO:0000256" key="1">
    <source>
        <dbReference type="ARBA" id="ARBA00005495"/>
    </source>
</evidence>
<dbReference type="InterPro" id="IPR006913">
    <property type="entry name" value="CENP-V/GFA"/>
</dbReference>
<dbReference type="PROSITE" id="PS51891">
    <property type="entry name" value="CENP_V_GFA"/>
    <property type="match status" value="1"/>
</dbReference>
<dbReference type="PANTHER" id="PTHR28620:SF1">
    <property type="entry name" value="CENP-V_GFA DOMAIN-CONTAINING PROTEIN"/>
    <property type="match status" value="1"/>
</dbReference>
<dbReference type="InterPro" id="IPR052355">
    <property type="entry name" value="CENP-V-like"/>
</dbReference>
<evidence type="ECO:0000259" key="4">
    <source>
        <dbReference type="PROSITE" id="PS51891"/>
    </source>
</evidence>
<dbReference type="GO" id="GO:0016846">
    <property type="term" value="F:carbon-sulfur lyase activity"/>
    <property type="evidence" value="ECO:0007669"/>
    <property type="project" value="InterPro"/>
</dbReference>
<keyword evidence="6" id="KW-1185">Reference proteome</keyword>
<keyword evidence="3" id="KW-0862">Zinc</keyword>
<name>A0A9P4Q225_9PEZI</name>
<dbReference type="SUPFAM" id="SSF51316">
    <property type="entry name" value="Mss4-like"/>
    <property type="match status" value="1"/>
</dbReference>
<comment type="similarity">
    <text evidence="1">Belongs to the Gfa family.</text>
</comment>
<organism evidence="5 6">
    <name type="scientific">Polychaeton citri CBS 116435</name>
    <dbReference type="NCBI Taxonomy" id="1314669"/>
    <lineage>
        <taxon>Eukaryota</taxon>
        <taxon>Fungi</taxon>
        <taxon>Dikarya</taxon>
        <taxon>Ascomycota</taxon>
        <taxon>Pezizomycotina</taxon>
        <taxon>Dothideomycetes</taxon>
        <taxon>Dothideomycetidae</taxon>
        <taxon>Capnodiales</taxon>
        <taxon>Capnodiaceae</taxon>
        <taxon>Polychaeton</taxon>
    </lineage>
</organism>
<sequence>MSPKTYDANCHCGSVKYQVTLSEALAPEGSGKILSCNCSICFKNGYLLVYPLRPDVKFLAGEDKLKDYFFGKKNKPHRFCGECSSSILIDFKNSNFESEREMLAMNVRMFNDVDIKKADYRYFDGRAKLEPSYEV</sequence>
<accession>A0A9P4Q225</accession>
<dbReference type="Gene3D" id="2.170.150.70">
    <property type="match status" value="1"/>
</dbReference>
<dbReference type="Pfam" id="PF04828">
    <property type="entry name" value="GFA"/>
    <property type="match status" value="1"/>
</dbReference>
<reference evidence="5" key="1">
    <citation type="journal article" date="2020" name="Stud. Mycol.">
        <title>101 Dothideomycetes genomes: a test case for predicting lifestyles and emergence of pathogens.</title>
        <authorList>
            <person name="Haridas S."/>
            <person name="Albert R."/>
            <person name="Binder M."/>
            <person name="Bloem J."/>
            <person name="Labutti K."/>
            <person name="Salamov A."/>
            <person name="Andreopoulos B."/>
            <person name="Baker S."/>
            <person name="Barry K."/>
            <person name="Bills G."/>
            <person name="Bluhm B."/>
            <person name="Cannon C."/>
            <person name="Castanera R."/>
            <person name="Culley D."/>
            <person name="Daum C."/>
            <person name="Ezra D."/>
            <person name="Gonzalez J."/>
            <person name="Henrissat B."/>
            <person name="Kuo A."/>
            <person name="Liang C."/>
            <person name="Lipzen A."/>
            <person name="Lutzoni F."/>
            <person name="Magnuson J."/>
            <person name="Mondo S."/>
            <person name="Nolan M."/>
            <person name="Ohm R."/>
            <person name="Pangilinan J."/>
            <person name="Park H.-J."/>
            <person name="Ramirez L."/>
            <person name="Alfaro M."/>
            <person name="Sun H."/>
            <person name="Tritt A."/>
            <person name="Yoshinaga Y."/>
            <person name="Zwiers L.-H."/>
            <person name="Turgeon B."/>
            <person name="Goodwin S."/>
            <person name="Spatafora J."/>
            <person name="Crous P."/>
            <person name="Grigoriev I."/>
        </authorList>
    </citation>
    <scope>NUCLEOTIDE SEQUENCE</scope>
    <source>
        <strain evidence="5">CBS 116435</strain>
    </source>
</reference>
<evidence type="ECO:0000256" key="3">
    <source>
        <dbReference type="ARBA" id="ARBA00022833"/>
    </source>
</evidence>
<dbReference type="OrthoDB" id="2993351at2759"/>
<proteinExistence type="inferred from homology"/>
<dbReference type="InterPro" id="IPR011057">
    <property type="entry name" value="Mss4-like_sf"/>
</dbReference>
<dbReference type="Proteomes" id="UP000799441">
    <property type="component" value="Unassembled WGS sequence"/>
</dbReference>
<comment type="caution">
    <text evidence="5">The sequence shown here is derived from an EMBL/GenBank/DDBJ whole genome shotgun (WGS) entry which is preliminary data.</text>
</comment>
<protein>
    <recommendedName>
        <fullName evidence="4">CENP-V/GFA domain-containing protein</fullName>
    </recommendedName>
</protein>
<evidence type="ECO:0000256" key="2">
    <source>
        <dbReference type="ARBA" id="ARBA00022723"/>
    </source>
</evidence>
<dbReference type="AlphaFoldDB" id="A0A9P4Q225"/>
<dbReference type="EMBL" id="MU003865">
    <property type="protein sequence ID" value="KAF2716674.1"/>
    <property type="molecule type" value="Genomic_DNA"/>
</dbReference>
<dbReference type="GO" id="GO:0046872">
    <property type="term" value="F:metal ion binding"/>
    <property type="evidence" value="ECO:0007669"/>
    <property type="project" value="UniProtKB-KW"/>
</dbReference>
<gene>
    <name evidence="5" type="ORF">K431DRAFT_289202</name>
</gene>